<dbReference type="InterPro" id="IPR036390">
    <property type="entry name" value="WH_DNA-bd_sf"/>
</dbReference>
<feature type="domain" description="HTH marR-type" evidence="1">
    <location>
        <begin position="38"/>
        <end position="177"/>
    </location>
</feature>
<dbReference type="InterPro" id="IPR036388">
    <property type="entry name" value="WH-like_DNA-bd_sf"/>
</dbReference>
<dbReference type="PANTHER" id="PTHR33164">
    <property type="entry name" value="TRANSCRIPTIONAL REGULATOR, MARR FAMILY"/>
    <property type="match status" value="1"/>
</dbReference>
<keyword evidence="3" id="KW-1185">Reference proteome</keyword>
<dbReference type="InterPro" id="IPR039422">
    <property type="entry name" value="MarR/SlyA-like"/>
</dbReference>
<dbReference type="SUPFAM" id="SSF46785">
    <property type="entry name" value="Winged helix' DNA-binding domain"/>
    <property type="match status" value="1"/>
</dbReference>
<dbReference type="EMBL" id="JBHMBL010000003">
    <property type="protein sequence ID" value="MFB9643751.1"/>
    <property type="molecule type" value="Genomic_DNA"/>
</dbReference>
<dbReference type="Gene3D" id="1.10.10.10">
    <property type="entry name" value="Winged helix-like DNA-binding domain superfamily/Winged helix DNA-binding domain"/>
    <property type="match status" value="1"/>
</dbReference>
<dbReference type="PANTHER" id="PTHR33164:SF43">
    <property type="entry name" value="HTH-TYPE TRANSCRIPTIONAL REPRESSOR YETL"/>
    <property type="match status" value="1"/>
</dbReference>
<dbReference type="PROSITE" id="PS50995">
    <property type="entry name" value="HTH_MARR_2"/>
    <property type="match status" value="1"/>
</dbReference>
<gene>
    <name evidence="2" type="ORF">ACFFQV_15765</name>
</gene>
<evidence type="ECO:0000259" key="1">
    <source>
        <dbReference type="PROSITE" id="PS50995"/>
    </source>
</evidence>
<protein>
    <submittedName>
        <fullName evidence="2">MarR family winged helix-turn-helix transcriptional regulator</fullName>
    </submittedName>
</protein>
<evidence type="ECO:0000313" key="3">
    <source>
        <dbReference type="Proteomes" id="UP001589667"/>
    </source>
</evidence>
<dbReference type="Proteomes" id="UP001589667">
    <property type="component" value="Unassembled WGS sequence"/>
</dbReference>
<organism evidence="2 3">
    <name type="scientific">Agromyces lapidis</name>
    <dbReference type="NCBI Taxonomy" id="279574"/>
    <lineage>
        <taxon>Bacteria</taxon>
        <taxon>Bacillati</taxon>
        <taxon>Actinomycetota</taxon>
        <taxon>Actinomycetes</taxon>
        <taxon>Micrococcales</taxon>
        <taxon>Microbacteriaceae</taxon>
        <taxon>Agromyces</taxon>
    </lineage>
</organism>
<sequence>MAETGEPAHDVRAAMHDPRVFDAGGELVDRTGLDDVEIDQIVRVMQSLREWHDAARRMSEASSRYMKLNETDMRALRFLIAARNQGEIATPGALSDYLGISSASITKLLDRLERGDHITRAPHPSDRRALAITVTDETRAVARESVGRLHARRFAAAAALAPAEREVVIRFLDALSATELELELEHEG</sequence>
<dbReference type="PRINTS" id="PR00598">
    <property type="entry name" value="HTHMARR"/>
</dbReference>
<dbReference type="SMART" id="SM00347">
    <property type="entry name" value="HTH_MARR"/>
    <property type="match status" value="1"/>
</dbReference>
<dbReference type="RefSeq" id="WP_246192394.1">
    <property type="nucleotide sequence ID" value="NZ_BAAANI010000003.1"/>
</dbReference>
<dbReference type="InterPro" id="IPR000835">
    <property type="entry name" value="HTH_MarR-typ"/>
</dbReference>
<name>A0ABV5STS9_9MICO</name>
<proteinExistence type="predicted"/>
<dbReference type="Pfam" id="PF12802">
    <property type="entry name" value="MarR_2"/>
    <property type="match status" value="1"/>
</dbReference>
<accession>A0ABV5STS9</accession>
<comment type="caution">
    <text evidence="2">The sequence shown here is derived from an EMBL/GenBank/DDBJ whole genome shotgun (WGS) entry which is preliminary data.</text>
</comment>
<evidence type="ECO:0000313" key="2">
    <source>
        <dbReference type="EMBL" id="MFB9643751.1"/>
    </source>
</evidence>
<reference evidence="2 3" key="1">
    <citation type="submission" date="2024-09" db="EMBL/GenBank/DDBJ databases">
        <authorList>
            <person name="Sun Q."/>
            <person name="Mori K."/>
        </authorList>
    </citation>
    <scope>NUCLEOTIDE SEQUENCE [LARGE SCALE GENOMIC DNA]</scope>
    <source>
        <strain evidence="2 3">JCM 14321</strain>
    </source>
</reference>